<evidence type="ECO:0000256" key="3">
    <source>
        <dbReference type="ARBA" id="ARBA00022448"/>
    </source>
</evidence>
<dbReference type="InterPro" id="IPR049492">
    <property type="entry name" value="BD-FAE-like_dom"/>
</dbReference>
<evidence type="ECO:0000256" key="8">
    <source>
        <dbReference type="RuleBase" id="RU365088"/>
    </source>
</evidence>
<evidence type="ECO:0000313" key="11">
    <source>
        <dbReference type="EMBL" id="ROQ02021.1"/>
    </source>
</evidence>
<dbReference type="InterPro" id="IPR050189">
    <property type="entry name" value="MFS_Efflux_Transporters"/>
</dbReference>
<feature type="transmembrane region" description="Helical" evidence="8">
    <location>
        <begin position="369"/>
        <end position="393"/>
    </location>
</feature>
<accession>A0A3N1ME53</accession>
<evidence type="ECO:0000256" key="1">
    <source>
        <dbReference type="ARBA" id="ARBA00004651"/>
    </source>
</evidence>
<dbReference type="Gene3D" id="1.20.1720.10">
    <property type="entry name" value="Multidrug resistance protein D"/>
    <property type="match status" value="1"/>
</dbReference>
<dbReference type="PROSITE" id="PS50850">
    <property type="entry name" value="MFS"/>
    <property type="match status" value="1"/>
</dbReference>
<comment type="caution">
    <text evidence="11">The sequence shown here is derived from an EMBL/GenBank/DDBJ whole genome shotgun (WGS) entry which is preliminary data.</text>
</comment>
<feature type="transmembrane region" description="Helical" evidence="8">
    <location>
        <begin position="137"/>
        <end position="159"/>
    </location>
</feature>
<feature type="domain" description="Major facilitator superfamily (MFS) profile" evidence="10">
    <location>
        <begin position="13"/>
        <end position="397"/>
    </location>
</feature>
<keyword evidence="8" id="KW-0997">Cell inner membrane</keyword>
<dbReference type="EMBL" id="RJKX01000011">
    <property type="protein sequence ID" value="ROQ02021.1"/>
    <property type="molecule type" value="Genomic_DNA"/>
</dbReference>
<keyword evidence="4" id="KW-1003">Cell membrane</keyword>
<dbReference type="InterPro" id="IPR020846">
    <property type="entry name" value="MFS_dom"/>
</dbReference>
<dbReference type="Pfam" id="PF20434">
    <property type="entry name" value="BD-FAE"/>
    <property type="match status" value="1"/>
</dbReference>
<dbReference type="Pfam" id="PF07690">
    <property type="entry name" value="MFS_1"/>
    <property type="match status" value="1"/>
</dbReference>
<dbReference type="AlphaFoldDB" id="A0A3N1ME53"/>
<keyword evidence="7 8" id="KW-0472">Membrane</keyword>
<evidence type="ECO:0000256" key="5">
    <source>
        <dbReference type="ARBA" id="ARBA00022692"/>
    </source>
</evidence>
<feature type="transmembrane region" description="Helical" evidence="8">
    <location>
        <begin position="165"/>
        <end position="187"/>
    </location>
</feature>
<dbReference type="NCBIfam" id="TIGR00710">
    <property type="entry name" value="efflux_Bcr_CflA"/>
    <property type="match status" value="1"/>
</dbReference>
<keyword evidence="5 8" id="KW-0812">Transmembrane</keyword>
<evidence type="ECO:0000256" key="4">
    <source>
        <dbReference type="ARBA" id="ARBA00022475"/>
    </source>
</evidence>
<dbReference type="SUPFAM" id="SSF103473">
    <property type="entry name" value="MFS general substrate transporter"/>
    <property type="match status" value="1"/>
</dbReference>
<dbReference type="PANTHER" id="PTHR43124">
    <property type="entry name" value="PURINE EFFLUX PUMP PBUE"/>
    <property type="match status" value="1"/>
</dbReference>
<reference evidence="11 12" key="1">
    <citation type="submission" date="2018-11" db="EMBL/GenBank/DDBJ databases">
        <title>Genomic Encyclopedia of Type Strains, Phase IV (KMG-IV): sequencing the most valuable type-strain genomes for metagenomic binning, comparative biology and taxonomic classification.</title>
        <authorList>
            <person name="Goeker M."/>
        </authorList>
    </citation>
    <scope>NUCLEOTIDE SEQUENCE [LARGE SCALE GENOMIC DNA]</scope>
    <source>
        <strain evidence="11 12">DSM 5900</strain>
    </source>
</reference>
<dbReference type="GO" id="GO:0005886">
    <property type="term" value="C:plasma membrane"/>
    <property type="evidence" value="ECO:0007669"/>
    <property type="project" value="UniProtKB-SubCell"/>
</dbReference>
<keyword evidence="3 8" id="KW-0813">Transport</keyword>
<comment type="caution">
    <text evidence="8">Lacks conserved residue(s) required for the propagation of feature annotation.</text>
</comment>
<dbReference type="Proteomes" id="UP000278222">
    <property type="component" value="Unassembled WGS sequence"/>
</dbReference>
<dbReference type="OrthoDB" id="9771666at2"/>
<feature type="transmembrane region" description="Helical" evidence="8">
    <location>
        <begin position="104"/>
        <end position="125"/>
    </location>
</feature>
<gene>
    <name evidence="11" type="ORF">EDC65_1209</name>
</gene>
<name>A0A3N1ME53_9PROT</name>
<evidence type="ECO:0000256" key="2">
    <source>
        <dbReference type="ARBA" id="ARBA00006236"/>
    </source>
</evidence>
<keyword evidence="12" id="KW-1185">Reference proteome</keyword>
<feature type="transmembrane region" description="Helical" evidence="8">
    <location>
        <begin position="79"/>
        <end position="98"/>
    </location>
</feature>
<evidence type="ECO:0000256" key="7">
    <source>
        <dbReference type="ARBA" id="ARBA00023136"/>
    </source>
</evidence>
<dbReference type="InterPro" id="IPR029058">
    <property type="entry name" value="AB_hydrolase_fold"/>
</dbReference>
<protein>
    <recommendedName>
        <fullName evidence="8">Bcr/CflA family efflux transporter</fullName>
    </recommendedName>
</protein>
<evidence type="ECO:0000259" key="10">
    <source>
        <dbReference type="PROSITE" id="PS50850"/>
    </source>
</evidence>
<feature type="compositionally biased region" description="Low complexity" evidence="9">
    <location>
        <begin position="404"/>
        <end position="418"/>
    </location>
</feature>
<dbReference type="SUPFAM" id="SSF53474">
    <property type="entry name" value="alpha/beta-Hydrolases"/>
    <property type="match status" value="1"/>
</dbReference>
<evidence type="ECO:0000313" key="12">
    <source>
        <dbReference type="Proteomes" id="UP000278222"/>
    </source>
</evidence>
<dbReference type="GO" id="GO:0042910">
    <property type="term" value="F:xenobiotic transmembrane transporter activity"/>
    <property type="evidence" value="ECO:0007669"/>
    <property type="project" value="InterPro"/>
</dbReference>
<dbReference type="PANTHER" id="PTHR43124:SF3">
    <property type="entry name" value="CHLORAMPHENICOL EFFLUX PUMP RV0191"/>
    <property type="match status" value="1"/>
</dbReference>
<dbReference type="GO" id="GO:1990961">
    <property type="term" value="P:xenobiotic detoxification by transmembrane export across the plasma membrane"/>
    <property type="evidence" value="ECO:0007669"/>
    <property type="project" value="InterPro"/>
</dbReference>
<dbReference type="InterPro" id="IPR036259">
    <property type="entry name" value="MFS_trans_sf"/>
</dbReference>
<organism evidence="11 12">
    <name type="scientific">Stella humosa</name>
    <dbReference type="NCBI Taxonomy" id="94"/>
    <lineage>
        <taxon>Bacteria</taxon>
        <taxon>Pseudomonadati</taxon>
        <taxon>Pseudomonadota</taxon>
        <taxon>Alphaproteobacteria</taxon>
        <taxon>Rhodospirillales</taxon>
        <taxon>Stellaceae</taxon>
        <taxon>Stella</taxon>
    </lineage>
</organism>
<comment type="similarity">
    <text evidence="2 8">Belongs to the major facilitator superfamily. Bcr/CmlA family.</text>
</comment>
<evidence type="ECO:0000256" key="6">
    <source>
        <dbReference type="ARBA" id="ARBA00022989"/>
    </source>
</evidence>
<dbReference type="RefSeq" id="WP_123688724.1">
    <property type="nucleotide sequence ID" value="NZ_AP019700.1"/>
</dbReference>
<feature type="region of interest" description="Disordered" evidence="9">
    <location>
        <begin position="404"/>
        <end position="427"/>
    </location>
</feature>
<feature type="transmembrane region" description="Helical" evidence="8">
    <location>
        <begin position="339"/>
        <end position="363"/>
    </location>
</feature>
<dbReference type="InterPro" id="IPR011701">
    <property type="entry name" value="MFS"/>
</dbReference>
<sequence length="718" mass="76246">MQRLSQGPRRLPPLWLLIAATAVGAASLHIILPSLPRVALDFGSDYGSAQLALTVYLAAMAPAQLVYGPLSDRFGRRPLLLLGLSGYLLGTMTCVYAGSLEMMLVGRAIQAFGGCAGMVLARAIVRDIHDREKSAGLIAHITMAMSLAPMFAPAIGGWLEVWVGWRVGFLLLSALGASTLVSAWFKLNETLAQPVAIAPRAMVGHYRLLLGSPAFLGYTLGTGLATASWYVFTAGAPYLLVSAMGLAPSAYGTWILLAMGGYTAGNLCASRLSQRLGVDRMIVAGTAIGVAGTALLAVWTGLVAINPFALFVPMMILTFGQGMAQPNGVAGAISVHPHIAGAASGLLGFIQMVVSALATLLLASIQAPYAWPTVSVLTGSVLLSTLAFAYAIFGHRLKRTRPAAAPAAEPVEPTFAATSQPTGPEPMPEATAIWTGLSADEHELQYNPQRAVPDFKDYQAGRQPANDRARETLACRRDLAYGPGRLHDLDFYPVPDQDRAPVHIFIHGGYWRAQDKANFAFVAEHLVANGIAVAVLNYALCPAATLDGVVASALNGIAWVAWNAQEMGGDPARITLSGHSAGAHLGAAALATDWTLRELPADLIKGAVLISGIYDPTPAMRTSVNEDIRLTEELARRHDYERAPVLARCPVEIVAGGQEPTHWIDQSFRYAHHLATHGLGPGVRVTPGFNHFDIMNQYQDPDSDVLRLVLRLASKAST</sequence>
<dbReference type="Gene3D" id="3.40.50.1820">
    <property type="entry name" value="alpha/beta hydrolase"/>
    <property type="match status" value="1"/>
</dbReference>
<dbReference type="InterPro" id="IPR004812">
    <property type="entry name" value="Efflux_drug-R_Bcr/CmlA"/>
</dbReference>
<feature type="transmembrane region" description="Helical" evidence="8">
    <location>
        <begin position="208"/>
        <end position="231"/>
    </location>
</feature>
<proteinExistence type="inferred from homology"/>
<feature type="transmembrane region" description="Helical" evidence="8">
    <location>
        <begin position="47"/>
        <end position="67"/>
    </location>
</feature>
<feature type="transmembrane region" description="Helical" evidence="8">
    <location>
        <begin position="281"/>
        <end position="302"/>
    </location>
</feature>
<dbReference type="CDD" id="cd17320">
    <property type="entry name" value="MFS_MdfA_MDR_like"/>
    <property type="match status" value="1"/>
</dbReference>
<feature type="transmembrane region" description="Helical" evidence="8">
    <location>
        <begin position="12"/>
        <end position="35"/>
    </location>
</feature>
<feature type="transmembrane region" description="Helical" evidence="8">
    <location>
        <begin position="251"/>
        <end position="269"/>
    </location>
</feature>
<evidence type="ECO:0000256" key="9">
    <source>
        <dbReference type="SAM" id="MobiDB-lite"/>
    </source>
</evidence>
<comment type="subcellular location">
    <subcellularLocation>
        <location evidence="8">Cell inner membrane</location>
        <topology evidence="8">Multi-pass membrane protein</topology>
    </subcellularLocation>
    <subcellularLocation>
        <location evidence="1">Cell membrane</location>
        <topology evidence="1">Multi-pass membrane protein</topology>
    </subcellularLocation>
</comment>
<keyword evidence="6 8" id="KW-1133">Transmembrane helix</keyword>